<comment type="caution">
    <text evidence="12">The sequence shown here is derived from an EMBL/GenBank/DDBJ whole genome shotgun (WGS) entry which is preliminary data.</text>
</comment>
<dbReference type="OrthoDB" id="7054914at2"/>
<evidence type="ECO:0000313" key="12">
    <source>
        <dbReference type="EMBL" id="KMT64236.1"/>
    </source>
</evidence>
<keyword evidence="6 8" id="KW-0472">Membrane</keyword>
<dbReference type="PANTHER" id="PTHR38685">
    <property type="entry name" value="CELL DIVISION PROTEIN ZIPA"/>
    <property type="match status" value="1"/>
</dbReference>
<dbReference type="InterPro" id="IPR011919">
    <property type="entry name" value="Cell_div_ZipA"/>
</dbReference>
<dbReference type="GO" id="GO:0005886">
    <property type="term" value="C:plasma membrane"/>
    <property type="evidence" value="ECO:0007669"/>
    <property type="project" value="UniProtKB-SubCell"/>
</dbReference>
<keyword evidence="5 8" id="KW-1133">Transmembrane helix</keyword>
<dbReference type="Pfam" id="PF04354">
    <property type="entry name" value="ZipA_C"/>
    <property type="match status" value="1"/>
</dbReference>
<evidence type="ECO:0000256" key="2">
    <source>
        <dbReference type="ARBA" id="ARBA00022519"/>
    </source>
</evidence>
<dbReference type="STRING" id="1513271.XM47_15260"/>
<keyword evidence="1 8" id="KW-1003">Cell membrane</keyword>
<evidence type="ECO:0000256" key="7">
    <source>
        <dbReference type="ARBA" id="ARBA00023306"/>
    </source>
</evidence>
<organism evidence="12 13">
    <name type="scientific">Catenovulum maritimum</name>
    <dbReference type="NCBI Taxonomy" id="1513271"/>
    <lineage>
        <taxon>Bacteria</taxon>
        <taxon>Pseudomonadati</taxon>
        <taxon>Pseudomonadota</taxon>
        <taxon>Gammaproteobacteria</taxon>
        <taxon>Alteromonadales</taxon>
        <taxon>Alteromonadaceae</taxon>
        <taxon>Catenovulum</taxon>
    </lineage>
</organism>
<dbReference type="AlphaFoldDB" id="A0A0J8JIF2"/>
<evidence type="ECO:0000256" key="4">
    <source>
        <dbReference type="ARBA" id="ARBA00022692"/>
    </source>
</evidence>
<evidence type="ECO:0000256" key="3">
    <source>
        <dbReference type="ARBA" id="ARBA00022618"/>
    </source>
</evidence>
<evidence type="ECO:0000256" key="5">
    <source>
        <dbReference type="ARBA" id="ARBA00022989"/>
    </source>
</evidence>
<comment type="similarity">
    <text evidence="8 9">Belongs to the ZipA family.</text>
</comment>
<evidence type="ECO:0000259" key="11">
    <source>
        <dbReference type="SMART" id="SM00771"/>
    </source>
</evidence>
<accession>A0A0J8JIF2</accession>
<feature type="domain" description="ZipA C-terminal FtsZ-binding" evidence="11">
    <location>
        <begin position="160"/>
        <end position="290"/>
    </location>
</feature>
<evidence type="ECO:0000256" key="9">
    <source>
        <dbReference type="RuleBase" id="RU003612"/>
    </source>
</evidence>
<dbReference type="SUPFAM" id="SSF64383">
    <property type="entry name" value="Cell-division protein ZipA, C-terminal domain"/>
    <property type="match status" value="1"/>
</dbReference>
<proteinExistence type="inferred from homology"/>
<keyword evidence="13" id="KW-1185">Reference proteome</keyword>
<keyword evidence="7 8" id="KW-0131">Cell cycle</keyword>
<evidence type="ECO:0000256" key="8">
    <source>
        <dbReference type="HAMAP-Rule" id="MF_00509"/>
    </source>
</evidence>
<dbReference type="SMART" id="SM00771">
    <property type="entry name" value="ZipA_C"/>
    <property type="match status" value="1"/>
</dbReference>
<evidence type="ECO:0000313" key="13">
    <source>
        <dbReference type="Proteomes" id="UP000037600"/>
    </source>
</evidence>
<keyword evidence="4 8" id="KW-0812">Transmembrane</keyword>
<keyword evidence="2 8" id="KW-0997">Cell inner membrane</keyword>
<name>A0A0J8JIF2_9ALTE</name>
<dbReference type="RefSeq" id="WP_053084584.1">
    <property type="nucleotide sequence ID" value="NZ_KQ130500.1"/>
</dbReference>
<dbReference type="GO" id="GO:0032153">
    <property type="term" value="C:cell division site"/>
    <property type="evidence" value="ECO:0007669"/>
    <property type="project" value="UniProtKB-UniRule"/>
</dbReference>
<dbReference type="GO" id="GO:0043093">
    <property type="term" value="P:FtsZ-dependent cytokinesis"/>
    <property type="evidence" value="ECO:0007669"/>
    <property type="project" value="UniProtKB-UniRule"/>
</dbReference>
<dbReference type="GO" id="GO:0000917">
    <property type="term" value="P:division septum assembly"/>
    <property type="evidence" value="ECO:0007669"/>
    <property type="project" value="TreeGrafter"/>
</dbReference>
<dbReference type="NCBIfam" id="TIGR02205">
    <property type="entry name" value="septum_zipA"/>
    <property type="match status" value="1"/>
</dbReference>
<evidence type="ECO:0000256" key="10">
    <source>
        <dbReference type="SAM" id="MobiDB-lite"/>
    </source>
</evidence>
<keyword evidence="3 8" id="KW-0132">Cell division</keyword>
<dbReference type="Proteomes" id="UP000037600">
    <property type="component" value="Unassembled WGS sequence"/>
</dbReference>
<dbReference type="InterPro" id="IPR036765">
    <property type="entry name" value="ZipA_FtsZ-bd_C_sf"/>
</dbReference>
<evidence type="ECO:0000256" key="6">
    <source>
        <dbReference type="ARBA" id="ARBA00023136"/>
    </source>
</evidence>
<comment type="subunit">
    <text evidence="8">Interacts with FtsZ via their C-terminal domains.</text>
</comment>
<dbReference type="PANTHER" id="PTHR38685:SF1">
    <property type="entry name" value="CELL DIVISION PROTEIN ZIPA"/>
    <property type="match status" value="1"/>
</dbReference>
<dbReference type="EMBL" id="LAZL01000028">
    <property type="protein sequence ID" value="KMT64236.1"/>
    <property type="molecule type" value="Genomic_DNA"/>
</dbReference>
<reference evidence="12 13" key="1">
    <citation type="submission" date="2015-04" db="EMBL/GenBank/DDBJ databases">
        <title>Draft Genome Sequence of the Novel Agar-Digesting Marine Bacterium Q1.</title>
        <authorList>
            <person name="Li Y."/>
            <person name="Li D."/>
            <person name="Chen G."/>
            <person name="Du Z."/>
        </authorList>
    </citation>
    <scope>NUCLEOTIDE SEQUENCE [LARGE SCALE GENOMIC DNA]</scope>
    <source>
        <strain evidence="12 13">Q1</strain>
    </source>
</reference>
<feature type="region of interest" description="Disordered" evidence="10">
    <location>
        <begin position="134"/>
        <end position="158"/>
    </location>
</feature>
<gene>
    <name evidence="8" type="primary">zipA</name>
    <name evidence="12" type="ORF">XM47_15260</name>
</gene>
<feature type="compositionally biased region" description="Polar residues" evidence="10">
    <location>
        <begin position="149"/>
        <end position="158"/>
    </location>
</feature>
<dbReference type="HAMAP" id="MF_00509">
    <property type="entry name" value="ZipA"/>
    <property type="match status" value="1"/>
</dbReference>
<comment type="subcellular location">
    <subcellularLocation>
        <location evidence="8">Cell inner membrane</location>
        <topology evidence="8">Single-pass type I membrane protein</topology>
    </subcellularLocation>
    <text evidence="8">Localizes to the Z ring in an FtsZ-dependent manner.</text>
</comment>
<dbReference type="InterPro" id="IPR007449">
    <property type="entry name" value="ZipA_FtsZ-bd_C"/>
</dbReference>
<protein>
    <recommendedName>
        <fullName evidence="8 9">Cell division protein ZipA</fullName>
    </recommendedName>
</protein>
<feature type="transmembrane region" description="Helical" evidence="8">
    <location>
        <begin position="7"/>
        <end position="26"/>
    </location>
</feature>
<dbReference type="Gene3D" id="3.30.1400.10">
    <property type="entry name" value="ZipA, C-terminal FtsZ-binding domain"/>
    <property type="match status" value="1"/>
</dbReference>
<dbReference type="PATRIC" id="fig|1513271.3.peg.3142"/>
<comment type="function">
    <text evidence="8 9">Essential cell division protein that stabilizes the FtsZ protofilaments by cross-linking them and that serves as a cytoplasmic membrane anchor for the Z ring. Also required for the recruitment to the septal ring of downstream cell division proteins.</text>
</comment>
<sequence>MESELRLILMVLGFIAIAALVVHGIYTIRKNKQIESEQYSTNTDAEADDGVISKPRVVTAKAKKAESSSDQASDDKKFSIKQSINNLKQEKVEKPKVRVEPELAGSQLQMELPDADDHFGDEIIDQISARETLESEIPSVSEPAEVEQTAKSSEQNQSNPEEVLILNVVVAEGQQMSGAVLLPTLLTLGFKFGEFNIFHRHESPSGEGEVLFSLANMFNPGTFDIDNIEQFTTQGVSLFLSLPVAGDSQAAFNMMHNAAKKIAAEFNGQVLDGQRSVLTRQTVQHCTDRIREFERRQLLKA</sequence>
<evidence type="ECO:0000256" key="1">
    <source>
        <dbReference type="ARBA" id="ARBA00022475"/>
    </source>
</evidence>